<evidence type="ECO:0000313" key="2">
    <source>
        <dbReference type="Proteomes" id="UP001179540"/>
    </source>
</evidence>
<reference evidence="1" key="1">
    <citation type="submission" date="2023-01" db="EMBL/GenBank/DDBJ databases">
        <title>Phages are important unrecognized players in the ecology of the oral pathogen Porphyromonas gingivalis.</title>
        <authorList>
            <person name="Matrishin C.B."/>
            <person name="Kauffman K.M."/>
        </authorList>
    </citation>
    <scope>NUCLEOTIDE SEQUENCE</scope>
    <source>
        <strain evidence="1">HG1691old</strain>
    </source>
</reference>
<dbReference type="Proteomes" id="UP001179540">
    <property type="component" value="Chromosome"/>
</dbReference>
<name>A0AAE9X660_PORGN</name>
<dbReference type="AlphaFoldDB" id="A0AAE9X660"/>
<evidence type="ECO:0000313" key="1">
    <source>
        <dbReference type="EMBL" id="WCF98638.1"/>
    </source>
</evidence>
<accession>A0AAE9X660</accession>
<gene>
    <name evidence="1" type="ORF">NY149_09045</name>
</gene>
<proteinExistence type="predicted"/>
<dbReference type="RefSeq" id="WP_097548082.1">
    <property type="nucleotide sequence ID" value="NZ_CP116613.1"/>
</dbReference>
<organism evidence="1 2">
    <name type="scientific">Porphyromonas gingivalis</name>
    <name type="common">Bacteroides gingivalis</name>
    <dbReference type="NCBI Taxonomy" id="837"/>
    <lineage>
        <taxon>Bacteria</taxon>
        <taxon>Pseudomonadati</taxon>
        <taxon>Bacteroidota</taxon>
        <taxon>Bacteroidia</taxon>
        <taxon>Bacteroidales</taxon>
        <taxon>Porphyromonadaceae</taxon>
        <taxon>Porphyromonas</taxon>
    </lineage>
</organism>
<sequence>MSRKKIDNYAAFYALLKKMPGADKEQLVETFTLGRTSSLREMNPGEYKAMIAAMQTAAGQGSEAKRKARSAALHQLQLVGVETSDWDAVNRYVSQPRISGKVFAALSVQELQALTRKLRAIRQKREIDAQVQVMSKYKAVGSC</sequence>
<dbReference type="EMBL" id="CP116613">
    <property type="protein sequence ID" value="WCF98638.1"/>
    <property type="molecule type" value="Genomic_DNA"/>
</dbReference>
<protein>
    <submittedName>
        <fullName evidence="1">Uncharacterized protein</fullName>
    </submittedName>
</protein>